<dbReference type="PANTHER" id="PTHR26312">
    <property type="entry name" value="TETRATRICOPEPTIDE REPEAT PROTEIN 5"/>
    <property type="match status" value="1"/>
</dbReference>
<organism evidence="2 3">
    <name type="scientific">Phoenix dactylifera</name>
    <name type="common">Date palm</name>
    <dbReference type="NCBI Taxonomy" id="42345"/>
    <lineage>
        <taxon>Eukaryota</taxon>
        <taxon>Viridiplantae</taxon>
        <taxon>Streptophyta</taxon>
        <taxon>Embryophyta</taxon>
        <taxon>Tracheophyta</taxon>
        <taxon>Spermatophyta</taxon>
        <taxon>Magnoliopsida</taxon>
        <taxon>Liliopsida</taxon>
        <taxon>Arecaceae</taxon>
        <taxon>Coryphoideae</taxon>
        <taxon>Phoeniceae</taxon>
        <taxon>Phoenix</taxon>
    </lineage>
</organism>
<dbReference type="PANTHER" id="PTHR26312:SF153">
    <property type="entry name" value="EXPRESSED PROTEIN"/>
    <property type="match status" value="1"/>
</dbReference>
<evidence type="ECO:0000256" key="1">
    <source>
        <dbReference type="SAM" id="MobiDB-lite"/>
    </source>
</evidence>
<dbReference type="SUPFAM" id="SSF48452">
    <property type="entry name" value="TPR-like"/>
    <property type="match status" value="1"/>
</dbReference>
<accession>A0A8B7CD91</accession>
<dbReference type="GeneID" id="103712105"/>
<evidence type="ECO:0000313" key="3">
    <source>
        <dbReference type="RefSeq" id="XP_008796732.3"/>
    </source>
</evidence>
<dbReference type="OrthoDB" id="1924189at2759"/>
<dbReference type="Gene3D" id="1.25.40.10">
    <property type="entry name" value="Tetratricopeptide repeat domain"/>
    <property type="match status" value="1"/>
</dbReference>
<reference evidence="2" key="1">
    <citation type="journal article" date="2019" name="Nat. Commun.">
        <title>Genome-wide association mapping of date palm fruit traits.</title>
        <authorList>
            <person name="Hazzouri K.M."/>
            <person name="Gros-Balthazard M."/>
            <person name="Flowers J.M."/>
            <person name="Copetti D."/>
            <person name="Lemansour A."/>
            <person name="Lebrun M."/>
            <person name="Masmoudi K."/>
            <person name="Ferrand S."/>
            <person name="Dhar M.I."/>
            <person name="Fresquez Z.A."/>
            <person name="Rosas U."/>
            <person name="Zhang J."/>
            <person name="Talag J."/>
            <person name="Lee S."/>
            <person name="Kudrna D."/>
            <person name="Powell R.F."/>
            <person name="Leitch I.J."/>
            <person name="Krueger R.R."/>
            <person name="Wing R.A."/>
            <person name="Amiri K.M.A."/>
            <person name="Purugganan M.D."/>
        </authorList>
    </citation>
    <scope>NUCLEOTIDE SEQUENCE [LARGE SCALE GENOMIC DNA]</scope>
    <source>
        <strain evidence="2">cv. Khalas</strain>
    </source>
</reference>
<keyword evidence="2" id="KW-1185">Reference proteome</keyword>
<sequence>MTPHLSSSFPVSKPLPTHPHKPIPRTPTPQKPIQVLNSTIRHRRSHHKKIGSPEPPWLVLPPPALANPFSGETPPLFGFQLKSPATGIPFSLRLVQLRKKRTSSPRPRSSSSPPALGSVGNAVWSLASLMEEIQRSILSEDDEAEDTAECVSRDTGDSIVWLFRKVFSSSPNLAVGLLVLMAKFFVASVGTEKPKVLAAVAEERNLDGPDASKPGPPGSYGRRWSDLGILDGAEKAAFDDRCPDSMRRRMAYENMIANEGTNSLILSNYAQLLYQYEKDFDRANHFFRWAVNAEPADGEAMSRYALFLWRGRGDLEGAEEMFLEAIQADPENDYHRSNYAWFLWTTGGQDTCFPLEANEERDCREL</sequence>
<dbReference type="AlphaFoldDB" id="A0A8B7CD91"/>
<dbReference type="KEGG" id="pda:103712105"/>
<dbReference type="InterPro" id="IPR011990">
    <property type="entry name" value="TPR-like_helical_dom_sf"/>
</dbReference>
<dbReference type="Proteomes" id="UP000228380">
    <property type="component" value="Chromosome 2"/>
</dbReference>
<proteinExistence type="predicted"/>
<evidence type="ECO:0000313" key="2">
    <source>
        <dbReference type="Proteomes" id="UP000228380"/>
    </source>
</evidence>
<reference evidence="3" key="2">
    <citation type="submission" date="2025-08" db="UniProtKB">
        <authorList>
            <consortium name="RefSeq"/>
        </authorList>
    </citation>
    <scope>IDENTIFICATION</scope>
    <source>
        <tissue evidence="3">Young leaves</tissue>
    </source>
</reference>
<protein>
    <submittedName>
        <fullName evidence="3">Uncharacterized protein LOC103712105</fullName>
    </submittedName>
</protein>
<feature type="region of interest" description="Disordered" evidence="1">
    <location>
        <begin position="1"/>
        <end position="32"/>
    </location>
</feature>
<dbReference type="RefSeq" id="XP_008796732.3">
    <property type="nucleotide sequence ID" value="XM_008798510.4"/>
</dbReference>
<feature type="compositionally biased region" description="Polar residues" evidence="1">
    <location>
        <begin position="1"/>
        <end position="10"/>
    </location>
</feature>
<gene>
    <name evidence="3" type="primary">LOC103712105</name>
</gene>
<name>A0A8B7CD91_PHODC</name>